<dbReference type="PRINTS" id="PR00793">
    <property type="entry name" value="PROAMNOPTASE"/>
</dbReference>
<dbReference type="GO" id="GO:0004177">
    <property type="term" value="F:aminopeptidase activity"/>
    <property type="evidence" value="ECO:0007669"/>
    <property type="project" value="UniProtKB-EC"/>
</dbReference>
<comment type="similarity">
    <text evidence="1">Belongs to the peptidase S33 family.</text>
</comment>
<keyword evidence="2" id="KW-0378">Hydrolase</keyword>
<dbReference type="PANTHER" id="PTHR43194">
    <property type="entry name" value="HYDROLASE ALPHA/BETA FOLD FAMILY"/>
    <property type="match status" value="1"/>
</dbReference>
<dbReference type="EMBL" id="FRCT01000007">
    <property type="protein sequence ID" value="SHM60071.1"/>
    <property type="molecule type" value="Genomic_DNA"/>
</dbReference>
<dbReference type="PANTHER" id="PTHR43194:SF2">
    <property type="entry name" value="PEROXISOMAL MEMBRANE PROTEIN LPX1"/>
    <property type="match status" value="1"/>
</dbReference>
<sequence length="330" mass="37550">MSRKKDILHCYSERGICLYDTVEINGIMQYIQVRGENKSAPLLLFLHGGPGGSMAGLCHIMQSEWEKNFTVVNWDQRNTCKTYLANKNNAAAIAQTGSISDYMADIDAVIDYLHTIYDFEKIILAGFSWGSLIGAEYAKTHGDRVSHYIGIGQHIHYIDGLQYSCEWLKDAAKDSASDINKIQRFLDNIPQPPEMNATFLRSLQGFSMLGAKYIAKDGRPFPLKDLLTSPFLNLSEKMSMLRSDPKLFTGTYHTLMNHDFRKNLHFDMPVLFVSGDEDFVCPNQLLERCFDDISAPFKKIAVIPKATHLCFYDQPRVFLKEITEFINITM</sequence>
<dbReference type="InterPro" id="IPR000073">
    <property type="entry name" value="AB_hydrolase_1"/>
</dbReference>
<dbReference type="Pfam" id="PF00561">
    <property type="entry name" value="Abhydrolase_1"/>
    <property type="match status" value="1"/>
</dbReference>
<evidence type="ECO:0000256" key="1">
    <source>
        <dbReference type="ARBA" id="ARBA00010088"/>
    </source>
</evidence>
<dbReference type="Gene3D" id="3.40.50.1820">
    <property type="entry name" value="alpha/beta hydrolase"/>
    <property type="match status" value="1"/>
</dbReference>
<evidence type="ECO:0000259" key="3">
    <source>
        <dbReference type="Pfam" id="PF00561"/>
    </source>
</evidence>
<dbReference type="InterPro" id="IPR002410">
    <property type="entry name" value="Peptidase_S33"/>
</dbReference>
<gene>
    <name evidence="4" type="ORF">SAMN04487860_10798</name>
</gene>
<dbReference type="GO" id="GO:0006508">
    <property type="term" value="P:proteolysis"/>
    <property type="evidence" value="ECO:0007669"/>
    <property type="project" value="InterPro"/>
</dbReference>
<accession>A0A1M7K4G8</accession>
<feature type="domain" description="AB hydrolase-1" evidence="3">
    <location>
        <begin position="41"/>
        <end position="313"/>
    </location>
</feature>
<dbReference type="SUPFAM" id="SSF53474">
    <property type="entry name" value="alpha/beta-Hydrolases"/>
    <property type="match status" value="1"/>
</dbReference>
<proteinExistence type="inferred from homology"/>
<dbReference type="RefSeq" id="WP_072950853.1">
    <property type="nucleotide sequence ID" value="NZ_FRCT01000007.1"/>
</dbReference>
<protein>
    <submittedName>
        <fullName evidence="4">Pimeloyl-ACP methyl ester carboxylesterase</fullName>
    </submittedName>
</protein>
<dbReference type="InterPro" id="IPR029058">
    <property type="entry name" value="AB_hydrolase_fold"/>
</dbReference>
<dbReference type="InterPro" id="IPR050228">
    <property type="entry name" value="Carboxylesterase_BioH"/>
</dbReference>
<dbReference type="OrthoDB" id="53505at2"/>
<evidence type="ECO:0000313" key="5">
    <source>
        <dbReference type="Proteomes" id="UP000184394"/>
    </source>
</evidence>
<name>A0A1M7K4G8_RUMFL</name>
<reference evidence="4 5" key="1">
    <citation type="submission" date="2016-11" db="EMBL/GenBank/DDBJ databases">
        <authorList>
            <person name="Jaros S."/>
            <person name="Januszkiewicz K."/>
            <person name="Wedrychowicz H."/>
        </authorList>
    </citation>
    <scope>NUCLEOTIDE SEQUENCE [LARGE SCALE GENOMIC DNA]</scope>
    <source>
        <strain evidence="4 5">Y1</strain>
    </source>
</reference>
<dbReference type="Proteomes" id="UP000184394">
    <property type="component" value="Unassembled WGS sequence"/>
</dbReference>
<evidence type="ECO:0000313" key="4">
    <source>
        <dbReference type="EMBL" id="SHM60071.1"/>
    </source>
</evidence>
<evidence type="ECO:0000256" key="2">
    <source>
        <dbReference type="ARBA" id="ARBA00022801"/>
    </source>
</evidence>
<organism evidence="4 5">
    <name type="scientific">Ruminococcus flavefaciens</name>
    <dbReference type="NCBI Taxonomy" id="1265"/>
    <lineage>
        <taxon>Bacteria</taxon>
        <taxon>Bacillati</taxon>
        <taxon>Bacillota</taxon>
        <taxon>Clostridia</taxon>
        <taxon>Eubacteriales</taxon>
        <taxon>Oscillospiraceae</taxon>
        <taxon>Ruminococcus</taxon>
    </lineage>
</organism>
<dbReference type="AlphaFoldDB" id="A0A1M7K4G8"/>